<name>T2JF29_CROWT</name>
<evidence type="ECO:0000313" key="2">
    <source>
        <dbReference type="Proteomes" id="UP000018198"/>
    </source>
</evidence>
<reference evidence="1 2" key="2">
    <citation type="submission" date="2013-09" db="EMBL/GenBank/DDBJ databases">
        <title>Whole genome comparison of six Crocosphaera watsonii strains with differing phenotypes.</title>
        <authorList>
            <person name="Bench S.R."/>
            <person name="Heller P."/>
            <person name="Frank I."/>
            <person name="Arciniega M."/>
            <person name="Shilova I.N."/>
            <person name="Zehr J.P."/>
        </authorList>
    </citation>
    <scope>NUCLEOTIDE SEQUENCE [LARGE SCALE GENOMIC DNA]</scope>
    <source>
        <strain evidence="1 2">WH 0401</strain>
    </source>
</reference>
<dbReference type="RefSeq" id="WP_021837064.1">
    <property type="nucleotide sequence ID" value="NZ_CAQM01000886.1"/>
</dbReference>
<comment type="caution">
    <text evidence="1">The sequence shown here is derived from an EMBL/GenBank/DDBJ whole genome shotgun (WGS) entry which is preliminary data.</text>
</comment>
<accession>T2JF29</accession>
<protein>
    <submittedName>
        <fullName evidence="1">Extracellular solute-binding protein, family 3</fullName>
    </submittedName>
</protein>
<dbReference type="EMBL" id="CAQM01000886">
    <property type="protein sequence ID" value="CCQ64448.1"/>
    <property type="molecule type" value="Genomic_DNA"/>
</dbReference>
<gene>
    <name evidence="1" type="ORF">CWATWH0401_851</name>
</gene>
<organism evidence="1 2">
    <name type="scientific">Crocosphaera watsonii WH 0401</name>
    <dbReference type="NCBI Taxonomy" id="555881"/>
    <lineage>
        <taxon>Bacteria</taxon>
        <taxon>Bacillati</taxon>
        <taxon>Cyanobacteriota</taxon>
        <taxon>Cyanophyceae</taxon>
        <taxon>Oscillatoriophycideae</taxon>
        <taxon>Chroococcales</taxon>
        <taxon>Aphanothecaceae</taxon>
        <taxon>Crocosphaera</taxon>
    </lineage>
</organism>
<sequence length="50" mass="5543">MKKILGMMLSLALVAVRLKSVAEPILQRIERTGTIRAGAWKDAKPFGYVN</sequence>
<dbReference type="AlphaFoldDB" id="T2JF29"/>
<reference evidence="1 2" key="1">
    <citation type="submission" date="2013-01" db="EMBL/GenBank/DDBJ databases">
        <authorList>
            <person name="Bench S."/>
        </authorList>
    </citation>
    <scope>NUCLEOTIDE SEQUENCE [LARGE SCALE GENOMIC DNA]</scope>
    <source>
        <strain evidence="1 2">WH 0401</strain>
    </source>
</reference>
<evidence type="ECO:0000313" key="1">
    <source>
        <dbReference type="EMBL" id="CCQ64448.1"/>
    </source>
</evidence>
<proteinExistence type="predicted"/>
<dbReference type="Proteomes" id="UP000018198">
    <property type="component" value="Unassembled WGS sequence"/>
</dbReference>